<evidence type="ECO:0000313" key="1">
    <source>
        <dbReference type="EMBL" id="MBE9399444.1"/>
    </source>
</evidence>
<protein>
    <submittedName>
        <fullName evidence="1">Uncharacterized protein</fullName>
    </submittedName>
</protein>
<keyword evidence="2" id="KW-1185">Reference proteome</keyword>
<comment type="caution">
    <text evidence="1">The sequence shown here is derived from an EMBL/GenBank/DDBJ whole genome shotgun (WGS) entry which is preliminary data.</text>
</comment>
<dbReference type="AlphaFoldDB" id="A0A8J7FGR5"/>
<reference evidence="1" key="1">
    <citation type="submission" date="2020-10" db="EMBL/GenBank/DDBJ databases">
        <title>Bacterium isolated from coastal waters sediment.</title>
        <authorList>
            <person name="Chen R.-J."/>
            <person name="Lu D.-C."/>
            <person name="Zhu K.-L."/>
            <person name="Du Z.-J."/>
        </authorList>
    </citation>
    <scope>NUCLEOTIDE SEQUENCE</scope>
    <source>
        <strain evidence="1">N1Y112</strain>
    </source>
</reference>
<sequence length="63" mass="6973">MIIAITGLKQAHIEAIIDPMIEGVFKRVRLDLIRKTATESSWAGYNRSVCNVSSIALSPVQFL</sequence>
<gene>
    <name evidence="1" type="ORF">IOQ59_19450</name>
</gene>
<accession>A0A8J7FGR5</accession>
<name>A0A8J7FGR5_9GAMM</name>
<evidence type="ECO:0000313" key="2">
    <source>
        <dbReference type="Proteomes" id="UP000640333"/>
    </source>
</evidence>
<organism evidence="1 2">
    <name type="scientific">Pontibacterium sinense</name>
    <dbReference type="NCBI Taxonomy" id="2781979"/>
    <lineage>
        <taxon>Bacteria</taxon>
        <taxon>Pseudomonadati</taxon>
        <taxon>Pseudomonadota</taxon>
        <taxon>Gammaproteobacteria</taxon>
        <taxon>Oceanospirillales</taxon>
        <taxon>Oceanospirillaceae</taxon>
        <taxon>Pontibacterium</taxon>
    </lineage>
</organism>
<dbReference type="RefSeq" id="WP_193955137.1">
    <property type="nucleotide sequence ID" value="NZ_JADEYS010000027.1"/>
</dbReference>
<proteinExistence type="predicted"/>
<dbReference type="EMBL" id="JADEYS010000027">
    <property type="protein sequence ID" value="MBE9399444.1"/>
    <property type="molecule type" value="Genomic_DNA"/>
</dbReference>
<dbReference type="Proteomes" id="UP000640333">
    <property type="component" value="Unassembled WGS sequence"/>
</dbReference>